<protein>
    <submittedName>
        <fullName evidence="2">Uncharacterized protein</fullName>
    </submittedName>
</protein>
<dbReference type="RefSeq" id="WP_170864797.1">
    <property type="nucleotide sequence ID" value="NZ_FODV01000005.1"/>
</dbReference>
<evidence type="ECO:0000256" key="1">
    <source>
        <dbReference type="SAM" id="Phobius"/>
    </source>
</evidence>
<proteinExistence type="predicted"/>
<dbReference type="Proteomes" id="UP000199126">
    <property type="component" value="Unassembled WGS sequence"/>
</dbReference>
<gene>
    <name evidence="2" type="ORF">SAMN04487948_105386</name>
</gene>
<name>A0A1H8SYJ5_9EURY</name>
<reference evidence="3" key="1">
    <citation type="submission" date="2016-10" db="EMBL/GenBank/DDBJ databases">
        <authorList>
            <person name="Varghese N."/>
            <person name="Submissions S."/>
        </authorList>
    </citation>
    <scope>NUCLEOTIDE SEQUENCE [LARGE SCALE GENOMIC DNA]</scope>
    <source>
        <strain evidence="3">CGMCC 1.10121</strain>
    </source>
</reference>
<keyword evidence="1" id="KW-1133">Transmembrane helix</keyword>
<evidence type="ECO:0000313" key="3">
    <source>
        <dbReference type="Proteomes" id="UP000199126"/>
    </source>
</evidence>
<dbReference type="EMBL" id="FODV01000005">
    <property type="protein sequence ID" value="SEO83418.1"/>
    <property type="molecule type" value="Genomic_DNA"/>
</dbReference>
<keyword evidence="1" id="KW-0812">Transmembrane</keyword>
<keyword evidence="3" id="KW-1185">Reference proteome</keyword>
<organism evidence="2 3">
    <name type="scientific">Halogranum amylolyticum</name>
    <dbReference type="NCBI Taxonomy" id="660520"/>
    <lineage>
        <taxon>Archaea</taxon>
        <taxon>Methanobacteriati</taxon>
        <taxon>Methanobacteriota</taxon>
        <taxon>Stenosarchaea group</taxon>
        <taxon>Halobacteria</taxon>
        <taxon>Halobacteriales</taxon>
        <taxon>Haloferacaceae</taxon>
    </lineage>
</organism>
<feature type="transmembrane region" description="Helical" evidence="1">
    <location>
        <begin position="12"/>
        <end position="31"/>
    </location>
</feature>
<accession>A0A1H8SYJ5</accession>
<sequence length="57" mass="6232">MIETASRLTLFALYQFTVALGILLFPVAVLARRVGVELPLGRVVARLGTAYENVDAR</sequence>
<evidence type="ECO:0000313" key="2">
    <source>
        <dbReference type="EMBL" id="SEO83418.1"/>
    </source>
</evidence>
<dbReference type="AlphaFoldDB" id="A0A1H8SYJ5"/>
<dbReference type="OrthoDB" id="166747at2157"/>
<keyword evidence="1" id="KW-0472">Membrane</keyword>